<feature type="transmembrane region" description="Helical" evidence="6">
    <location>
        <begin position="58"/>
        <end position="81"/>
    </location>
</feature>
<dbReference type="InterPro" id="IPR036259">
    <property type="entry name" value="MFS_trans_sf"/>
</dbReference>
<comment type="caution">
    <text evidence="7">The sequence shown here is derived from an EMBL/GenBank/DDBJ whole genome shotgun (WGS) entry which is preliminary data.</text>
</comment>
<evidence type="ECO:0000313" key="8">
    <source>
        <dbReference type="Proteomes" id="UP000676336"/>
    </source>
</evidence>
<evidence type="ECO:0008006" key="9">
    <source>
        <dbReference type="Google" id="ProtNLM"/>
    </source>
</evidence>
<reference evidence="7" key="1">
    <citation type="submission" date="2021-02" db="EMBL/GenBank/DDBJ databases">
        <authorList>
            <person name="Nowell W R."/>
        </authorList>
    </citation>
    <scope>NUCLEOTIDE SEQUENCE</scope>
</reference>
<protein>
    <recommendedName>
        <fullName evidence="9">Major facilitator superfamily (MFS) profile domain-containing protein</fullName>
    </recommendedName>
</protein>
<dbReference type="InterPro" id="IPR045263">
    <property type="entry name" value="GLUT"/>
</dbReference>
<gene>
    <name evidence="7" type="ORF">SMN809_LOCUS43245</name>
</gene>
<dbReference type="PANTHER" id="PTHR23503:SF8">
    <property type="entry name" value="FACILITATED GLUCOSE TRANSPORTER PROTEIN 1"/>
    <property type="match status" value="1"/>
</dbReference>
<evidence type="ECO:0000256" key="3">
    <source>
        <dbReference type="ARBA" id="ARBA00022692"/>
    </source>
</evidence>
<evidence type="ECO:0000256" key="5">
    <source>
        <dbReference type="ARBA" id="ARBA00023136"/>
    </source>
</evidence>
<accession>A0A8S3A717</accession>
<dbReference type="AlphaFoldDB" id="A0A8S3A717"/>
<dbReference type="Gene3D" id="1.20.1250.20">
    <property type="entry name" value="MFS general substrate transporter like domains"/>
    <property type="match status" value="1"/>
</dbReference>
<dbReference type="Proteomes" id="UP000676336">
    <property type="component" value="Unassembled WGS sequence"/>
</dbReference>
<name>A0A8S3A717_9BILA</name>
<proteinExistence type="predicted"/>
<dbReference type="PROSITE" id="PS00217">
    <property type="entry name" value="SUGAR_TRANSPORT_2"/>
    <property type="match status" value="1"/>
</dbReference>
<keyword evidence="2" id="KW-0813">Transport</keyword>
<evidence type="ECO:0000256" key="6">
    <source>
        <dbReference type="SAM" id="Phobius"/>
    </source>
</evidence>
<dbReference type="GO" id="GO:0016020">
    <property type="term" value="C:membrane"/>
    <property type="evidence" value="ECO:0007669"/>
    <property type="project" value="UniProtKB-SubCell"/>
</dbReference>
<evidence type="ECO:0000256" key="1">
    <source>
        <dbReference type="ARBA" id="ARBA00004141"/>
    </source>
</evidence>
<organism evidence="7 8">
    <name type="scientific">Rotaria magnacalcarata</name>
    <dbReference type="NCBI Taxonomy" id="392030"/>
    <lineage>
        <taxon>Eukaryota</taxon>
        <taxon>Metazoa</taxon>
        <taxon>Spiralia</taxon>
        <taxon>Gnathifera</taxon>
        <taxon>Rotifera</taxon>
        <taxon>Eurotatoria</taxon>
        <taxon>Bdelloidea</taxon>
        <taxon>Philodinida</taxon>
        <taxon>Philodinidae</taxon>
        <taxon>Rotaria</taxon>
    </lineage>
</organism>
<evidence type="ECO:0000256" key="2">
    <source>
        <dbReference type="ARBA" id="ARBA00022448"/>
    </source>
</evidence>
<dbReference type="SUPFAM" id="SSF103473">
    <property type="entry name" value="MFS general substrate transporter"/>
    <property type="match status" value="1"/>
</dbReference>
<feature type="transmembrane region" description="Helical" evidence="6">
    <location>
        <begin position="102"/>
        <end position="125"/>
    </location>
</feature>
<keyword evidence="4 6" id="KW-1133">Transmembrane helix</keyword>
<dbReference type="Pfam" id="PF00083">
    <property type="entry name" value="Sugar_tr"/>
    <property type="match status" value="1"/>
</dbReference>
<dbReference type="EMBL" id="CAJOBI010127007">
    <property type="protein sequence ID" value="CAF4706090.1"/>
    <property type="molecule type" value="Genomic_DNA"/>
</dbReference>
<dbReference type="InterPro" id="IPR005828">
    <property type="entry name" value="MFS_sugar_transport-like"/>
</dbReference>
<keyword evidence="3 6" id="KW-0812">Transmembrane</keyword>
<sequence length="195" mass="21112">MAKPKVFTKELILTALATGSGVVSFGWNTGCLNSAQESIEPWIIESYHHRTGITLSHYVLTFIWSTTIAIFDIGGAIGVFAASPVSRRYGRRGDLLKAKLGIIAAAFMVLGIECGLYAGLCTMYLSEVSPKSIRGMIGSLTGLCAYSGLMVAEIVSTPKMLGTDSRWPLIMVIAALPSVTQFMLLQFCHEIPRFL</sequence>
<feature type="transmembrane region" description="Helical" evidence="6">
    <location>
        <begin position="167"/>
        <end position="187"/>
    </location>
</feature>
<dbReference type="PANTHER" id="PTHR23503">
    <property type="entry name" value="SOLUTE CARRIER FAMILY 2"/>
    <property type="match status" value="1"/>
</dbReference>
<dbReference type="GO" id="GO:0015149">
    <property type="term" value="F:hexose transmembrane transporter activity"/>
    <property type="evidence" value="ECO:0007669"/>
    <property type="project" value="TreeGrafter"/>
</dbReference>
<dbReference type="InterPro" id="IPR005829">
    <property type="entry name" value="Sugar_transporter_CS"/>
</dbReference>
<feature type="transmembrane region" description="Helical" evidence="6">
    <location>
        <begin position="137"/>
        <end position="155"/>
    </location>
</feature>
<keyword evidence="5 6" id="KW-0472">Membrane</keyword>
<evidence type="ECO:0000313" key="7">
    <source>
        <dbReference type="EMBL" id="CAF4706090.1"/>
    </source>
</evidence>
<evidence type="ECO:0000256" key="4">
    <source>
        <dbReference type="ARBA" id="ARBA00022989"/>
    </source>
</evidence>
<comment type="subcellular location">
    <subcellularLocation>
        <location evidence="1">Membrane</location>
        <topology evidence="1">Multi-pass membrane protein</topology>
    </subcellularLocation>
</comment>